<dbReference type="OrthoDB" id="8193282at2759"/>
<feature type="domain" description="MMS22-like C-terminal" evidence="12">
    <location>
        <begin position="771"/>
        <end position="1128"/>
    </location>
</feature>
<evidence type="ECO:0000259" key="11">
    <source>
        <dbReference type="Pfam" id="PF14910"/>
    </source>
</evidence>
<dbReference type="GO" id="GO:0031297">
    <property type="term" value="P:replication fork processing"/>
    <property type="evidence" value="ECO:0007669"/>
    <property type="project" value="InterPro"/>
</dbReference>
<reference evidence="13" key="1">
    <citation type="submission" date="2022-08" db="UniProtKB">
        <authorList>
            <consortium name="EnsemblMetazoa"/>
        </authorList>
    </citation>
    <scope>IDENTIFICATION</scope>
    <source>
        <strain evidence="13">05x7-T-G4-1.051#20</strain>
    </source>
</reference>
<protein>
    <recommendedName>
        <fullName evidence="4">Protein MMS22-like</fullName>
    </recommendedName>
    <alternativeName>
        <fullName evidence="10">Methyl methanesulfonate-sensitivity protein 22-like</fullName>
    </alternativeName>
</protein>
<evidence type="ECO:0000256" key="4">
    <source>
        <dbReference type="ARBA" id="ARBA00021061"/>
    </source>
</evidence>
<feature type="domain" description="Protein MMS22-like N-terminal" evidence="11">
    <location>
        <begin position="148"/>
        <end position="660"/>
    </location>
</feature>
<name>A0A8W8K136_MAGGI</name>
<proteinExistence type="inferred from homology"/>
<evidence type="ECO:0000259" key="12">
    <source>
        <dbReference type="Pfam" id="PF14911"/>
    </source>
</evidence>
<dbReference type="GO" id="GO:0006325">
    <property type="term" value="P:chromatin organization"/>
    <property type="evidence" value="ECO:0007669"/>
    <property type="project" value="UniProtKB-KW"/>
</dbReference>
<evidence type="ECO:0000256" key="5">
    <source>
        <dbReference type="ARBA" id="ARBA00022454"/>
    </source>
</evidence>
<evidence type="ECO:0000256" key="7">
    <source>
        <dbReference type="ARBA" id="ARBA00022853"/>
    </source>
</evidence>
<dbReference type="AlphaFoldDB" id="A0A8W8K136"/>
<dbReference type="InterPro" id="IPR042320">
    <property type="entry name" value="MMS22-like"/>
</dbReference>
<dbReference type="OMA" id="CFCLLDE"/>
<dbReference type="PANTHER" id="PTHR28547">
    <property type="entry name" value="PROTEIN MMS22-LIKE"/>
    <property type="match status" value="1"/>
</dbReference>
<dbReference type="Pfam" id="PF14910">
    <property type="entry name" value="MMS22L_N"/>
    <property type="match status" value="1"/>
</dbReference>
<keyword evidence="8" id="KW-0234">DNA repair</keyword>
<organism evidence="13 14">
    <name type="scientific">Magallana gigas</name>
    <name type="common">Pacific oyster</name>
    <name type="synonym">Crassostrea gigas</name>
    <dbReference type="NCBI Taxonomy" id="29159"/>
    <lineage>
        <taxon>Eukaryota</taxon>
        <taxon>Metazoa</taxon>
        <taxon>Spiralia</taxon>
        <taxon>Lophotrochozoa</taxon>
        <taxon>Mollusca</taxon>
        <taxon>Bivalvia</taxon>
        <taxon>Autobranchia</taxon>
        <taxon>Pteriomorphia</taxon>
        <taxon>Ostreida</taxon>
        <taxon>Ostreoidea</taxon>
        <taxon>Ostreidae</taxon>
        <taxon>Magallana</taxon>
    </lineage>
</organism>
<evidence type="ECO:0000256" key="6">
    <source>
        <dbReference type="ARBA" id="ARBA00022763"/>
    </source>
</evidence>
<keyword evidence="9" id="KW-0539">Nucleus</keyword>
<evidence type="ECO:0000256" key="9">
    <source>
        <dbReference type="ARBA" id="ARBA00023242"/>
    </source>
</evidence>
<dbReference type="GO" id="GO:0000724">
    <property type="term" value="P:double-strand break repair via homologous recombination"/>
    <property type="evidence" value="ECO:0007669"/>
    <property type="project" value="InterPro"/>
</dbReference>
<keyword evidence="6" id="KW-0227">DNA damage</keyword>
<keyword evidence="14" id="KW-1185">Reference proteome</keyword>
<comment type="similarity">
    <text evidence="3">Belongs to the MMS22 family. MMS22L subfamily.</text>
</comment>
<comment type="subcellular location">
    <subcellularLocation>
        <location evidence="2">Chromosome</location>
    </subcellularLocation>
    <subcellularLocation>
        <location evidence="1">Nucleus</location>
    </subcellularLocation>
</comment>
<dbReference type="PANTHER" id="PTHR28547:SF1">
    <property type="entry name" value="PROTEIN MMS22-LIKE"/>
    <property type="match status" value="1"/>
</dbReference>
<dbReference type="Pfam" id="PF14911">
    <property type="entry name" value="MMS22L_C"/>
    <property type="match status" value="1"/>
</dbReference>
<evidence type="ECO:0000313" key="14">
    <source>
        <dbReference type="Proteomes" id="UP000005408"/>
    </source>
</evidence>
<accession>A0A8W8K136</accession>
<evidence type="ECO:0000256" key="8">
    <source>
        <dbReference type="ARBA" id="ARBA00023204"/>
    </source>
</evidence>
<keyword evidence="7" id="KW-0156">Chromatin regulator</keyword>
<evidence type="ECO:0000256" key="1">
    <source>
        <dbReference type="ARBA" id="ARBA00004123"/>
    </source>
</evidence>
<evidence type="ECO:0000256" key="3">
    <source>
        <dbReference type="ARBA" id="ARBA00006585"/>
    </source>
</evidence>
<evidence type="ECO:0000256" key="2">
    <source>
        <dbReference type="ARBA" id="ARBA00004286"/>
    </source>
</evidence>
<evidence type="ECO:0000256" key="10">
    <source>
        <dbReference type="ARBA" id="ARBA00033326"/>
    </source>
</evidence>
<dbReference type="GO" id="GO:0043596">
    <property type="term" value="C:nuclear replication fork"/>
    <property type="evidence" value="ECO:0007669"/>
    <property type="project" value="TreeGrafter"/>
</dbReference>
<dbReference type="InterPro" id="IPR029425">
    <property type="entry name" value="MMS22L_N"/>
</dbReference>
<evidence type="ECO:0000313" key="13">
    <source>
        <dbReference type="EnsemblMetazoa" id="G21959.1:cds"/>
    </source>
</evidence>
<dbReference type="InterPro" id="IPR029424">
    <property type="entry name" value="MMS22L_C"/>
</dbReference>
<sequence>MSMMEFEDSEGFHHLISEENMLMTPPRESDSDVLMDIEFSEPYECSTCKNNTAEMRRYLKSVTSESFPQIPHTVELFDQVFIKGHLKQMNRINAFMMMRQWMNVIRSTDYTSYGKSKLEFRQDIVKFLEIIKYIIVSDGADGETCEDLMNEVYGVLLYTDRLSDLDRDISDPEEYESCCFHSRLDIYVGILKILHAVEVKSIDSPESSFQRKCVPQNQYRDPGSSFLSMVQLMVWELVTLAKKMYTLASLQDLPTKSPFPCPCVLEVWKHVKMLVDHAHQRSRGEELFYVLLFDIIKRLLQEPDPLDEEMDSDVFECPPGVLFGEDNAEFCLWILVHISKMATAHNTQQNFGQKVVEIISTVLKSCLSKESITEAQLRFLVSMCHDLPTDTRAGILILLWEFFYKKMNSSFSLNTKSIESVRRLCKSAGQQLELCCRISNGESKVDDNSYIRFLCILCQTLQEKGSLSSEWKQMKGRIFSKFHVRRMQELTDTGLHNFFCLFLSLAITADTEDIILRMCKFSDAVLGSEVSSVRVCLQRGLFAAVLLYIQRNISVESLSEKLVSIFNMASIDLGQDELRRYNHWTVVCAYIEHVAEVFERSIDVELSQHLFIGEGFGKLMDTCKTSEVSGLVITLQEILSKFRDIIKRGFVMTAGNSAMYSAVMSNIASPLRTLCCSQTAPEPCADLLAALCLVSMECKTEDFVSIFNFSTSDSVNKSIASRFLSQVLSVEGFVQRLSEHCPSYDVTLIQAWVASSILVPQTPLRLRDFLRVPAVSEMFTNSGLDPPEDGQIIHFIQAIKKTYDKTTGWKERICLRDKVMQYFVDIHKHIAPVVQALQPADILQNVYTVLGYLVKHCAPVLFVQSKPDCPLPNILTALVVPHFMFNADKPPKSAFLNTVGAYLHQFVIGLSKLEYRRATYVNRKLGDIVSIYLPKLWSSSMGPSRQHPLVLSLKSTFIKNPSDTDVAFRHFMLELVCEKFLQFDYQAYNPHQQYAIKYLVEVVKHTTDPKVIESDCRIILYPILKVELLMFSQQSELLLLSVMESVCLSQRDSDISNICTILSKFIADHKKGHLEALFNLLQKLPPRCGPYISQISSQLQHCLIENESFRGVGRDNTVRSKYYNLMKHFNVGS</sequence>
<keyword evidence="5" id="KW-0158">Chromosome</keyword>
<dbReference type="Proteomes" id="UP000005408">
    <property type="component" value="Unassembled WGS sequence"/>
</dbReference>
<dbReference type="EnsemblMetazoa" id="G21959.1">
    <property type="protein sequence ID" value="G21959.1:cds"/>
    <property type="gene ID" value="G21959"/>
</dbReference>